<dbReference type="eggNOG" id="ENOG5030C7F">
    <property type="taxonomic scope" value="Bacteria"/>
</dbReference>
<proteinExistence type="predicted"/>
<feature type="transmembrane region" description="Helical" evidence="1">
    <location>
        <begin position="28"/>
        <end position="48"/>
    </location>
</feature>
<keyword evidence="3" id="KW-1185">Reference proteome</keyword>
<accession>A0A0A3I968</accession>
<name>A0A0A3I968_9BACL</name>
<dbReference type="AlphaFoldDB" id="A0A0A3I968"/>
<keyword evidence="1" id="KW-0812">Transmembrane</keyword>
<gene>
    <name evidence="2" type="ORF">CD29_06285</name>
</gene>
<evidence type="ECO:0000256" key="1">
    <source>
        <dbReference type="SAM" id="Phobius"/>
    </source>
</evidence>
<dbReference type="RefSeq" id="WP_036184232.1">
    <property type="nucleotide sequence ID" value="NZ_AVDA01000006.1"/>
</dbReference>
<protein>
    <submittedName>
        <fullName evidence="2">Membrane protein</fullName>
    </submittedName>
</protein>
<dbReference type="STRING" id="1384049.CD29_06285"/>
<sequence length="58" mass="6644">MFIAFIILAGLCLFIAFKTKKMLYLTVPVIAFIVYFIVQVALVPLPFIDTIKFIFSLQ</sequence>
<keyword evidence="1" id="KW-0472">Membrane</keyword>
<comment type="caution">
    <text evidence="2">The sequence shown here is derived from an EMBL/GenBank/DDBJ whole genome shotgun (WGS) entry which is preliminary data.</text>
</comment>
<keyword evidence="1" id="KW-1133">Transmembrane helix</keyword>
<dbReference type="Proteomes" id="UP000030416">
    <property type="component" value="Unassembled WGS sequence"/>
</dbReference>
<reference evidence="2 3" key="1">
    <citation type="submission" date="2014-02" db="EMBL/GenBank/DDBJ databases">
        <title>Draft genome sequence of Lysinibacillus manganicus DSM 26584T.</title>
        <authorList>
            <person name="Zhang F."/>
            <person name="Wang G."/>
            <person name="Zhang L."/>
        </authorList>
    </citation>
    <scope>NUCLEOTIDE SEQUENCE [LARGE SCALE GENOMIC DNA]</scope>
    <source>
        <strain evidence="2 3">DSM 26584</strain>
    </source>
</reference>
<dbReference type="EMBL" id="JPVN01000006">
    <property type="protein sequence ID" value="KGR79303.1"/>
    <property type="molecule type" value="Genomic_DNA"/>
</dbReference>
<organism evidence="2 3">
    <name type="scientific">Ureibacillus manganicus DSM 26584</name>
    <dbReference type="NCBI Taxonomy" id="1384049"/>
    <lineage>
        <taxon>Bacteria</taxon>
        <taxon>Bacillati</taxon>
        <taxon>Bacillota</taxon>
        <taxon>Bacilli</taxon>
        <taxon>Bacillales</taxon>
        <taxon>Caryophanaceae</taxon>
        <taxon>Ureibacillus</taxon>
    </lineage>
</organism>
<evidence type="ECO:0000313" key="2">
    <source>
        <dbReference type="EMBL" id="KGR79303.1"/>
    </source>
</evidence>
<evidence type="ECO:0000313" key="3">
    <source>
        <dbReference type="Proteomes" id="UP000030416"/>
    </source>
</evidence>